<keyword evidence="2" id="KW-1185">Reference proteome</keyword>
<reference evidence="1 2" key="1">
    <citation type="submission" date="2023-07" db="EMBL/GenBank/DDBJ databases">
        <title>Sequencing the genomes of 1000 actinobacteria strains.</title>
        <authorList>
            <person name="Klenk H.-P."/>
        </authorList>
    </citation>
    <scope>NUCLEOTIDE SEQUENCE [LARGE SCALE GENOMIC DNA]</scope>
    <source>
        <strain evidence="1 2">DSM 17163</strain>
    </source>
</reference>
<dbReference type="RefSeq" id="WP_307681843.1">
    <property type="nucleotide sequence ID" value="NZ_JAUSQX010000001.1"/>
</dbReference>
<name>A0ABT9NDX9_9ACTO</name>
<gene>
    <name evidence="1" type="ORF">J2S70_000152</name>
</gene>
<comment type="caution">
    <text evidence="1">The sequence shown here is derived from an EMBL/GenBank/DDBJ whole genome shotgun (WGS) entry which is preliminary data.</text>
</comment>
<accession>A0ABT9NDX9</accession>
<sequence>MSEVPTPGEEHARIDVAQTLAKITAKQRADQIADLEKVHQELSTRLNRARV</sequence>
<evidence type="ECO:0000313" key="1">
    <source>
        <dbReference type="EMBL" id="MDP9805570.1"/>
    </source>
</evidence>
<dbReference type="Proteomes" id="UP001243212">
    <property type="component" value="Unassembled WGS sequence"/>
</dbReference>
<organism evidence="1 2">
    <name type="scientific">Trueperella bonasi</name>
    <dbReference type="NCBI Taxonomy" id="312286"/>
    <lineage>
        <taxon>Bacteria</taxon>
        <taxon>Bacillati</taxon>
        <taxon>Actinomycetota</taxon>
        <taxon>Actinomycetes</taxon>
        <taxon>Actinomycetales</taxon>
        <taxon>Actinomycetaceae</taxon>
        <taxon>Trueperella</taxon>
    </lineage>
</organism>
<evidence type="ECO:0000313" key="2">
    <source>
        <dbReference type="Proteomes" id="UP001243212"/>
    </source>
</evidence>
<dbReference type="EMBL" id="JAUSQX010000001">
    <property type="protein sequence ID" value="MDP9805570.1"/>
    <property type="molecule type" value="Genomic_DNA"/>
</dbReference>
<protein>
    <submittedName>
        <fullName evidence="1">Uncharacterized protein</fullName>
    </submittedName>
</protein>
<proteinExistence type="predicted"/>